<dbReference type="RefSeq" id="WP_094363527.1">
    <property type="nucleotide sequence ID" value="NZ_NMVQ01000010.1"/>
</dbReference>
<evidence type="ECO:0000313" key="2">
    <source>
        <dbReference type="Proteomes" id="UP000216311"/>
    </source>
</evidence>
<protein>
    <submittedName>
        <fullName evidence="1">DNA lyase</fullName>
    </submittedName>
</protein>
<dbReference type="OrthoDB" id="3253436at2"/>
<proteinExistence type="predicted"/>
<dbReference type="EMBL" id="NMVQ01000010">
    <property type="protein sequence ID" value="OYO22682.1"/>
    <property type="molecule type" value="Genomic_DNA"/>
</dbReference>
<evidence type="ECO:0000313" key="1">
    <source>
        <dbReference type="EMBL" id="OYO22682.1"/>
    </source>
</evidence>
<keyword evidence="1" id="KW-0456">Lyase</keyword>
<gene>
    <name evidence="1" type="ORF">CGZ93_07465</name>
</gene>
<sequence length="142" mass="15792">MRVWSLHPGLLDRAGLIACWRETLLAQAVLAGRTRGYRNHPQLIRFRATDDPVAAIGVYLTGLADEADRRGYRFDRSRIDRPGPVANTLEVTAGQLAFEAEHLHAKLGVRSPETVRANESRALEPHPLFLVVPGPIAAWERP</sequence>
<name>A0A255H5E7_9ACTN</name>
<dbReference type="GO" id="GO:0016829">
    <property type="term" value="F:lyase activity"/>
    <property type="evidence" value="ECO:0007669"/>
    <property type="project" value="UniProtKB-KW"/>
</dbReference>
<dbReference type="Pfam" id="PF03013">
    <property type="entry name" value="Pyr_excise"/>
    <property type="match status" value="1"/>
</dbReference>
<reference evidence="1 2" key="1">
    <citation type="submission" date="2017-07" db="EMBL/GenBank/DDBJ databases">
        <title>Draft whole genome sequences of clinical Proprionibacteriaceae strains.</title>
        <authorList>
            <person name="Bernier A.-M."/>
            <person name="Bernard K."/>
            <person name="Domingo M.-C."/>
        </authorList>
    </citation>
    <scope>NUCLEOTIDE SEQUENCE [LARGE SCALE GENOMIC DNA]</scope>
    <source>
        <strain evidence="1 2">NML 130396</strain>
    </source>
</reference>
<dbReference type="AlphaFoldDB" id="A0A255H5E7"/>
<comment type="caution">
    <text evidence="1">The sequence shown here is derived from an EMBL/GenBank/DDBJ whole genome shotgun (WGS) entry which is preliminary data.</text>
</comment>
<organism evidence="1 2">
    <name type="scientific">Enemella dayhoffiae</name>
    <dbReference type="NCBI Taxonomy" id="2016507"/>
    <lineage>
        <taxon>Bacteria</taxon>
        <taxon>Bacillati</taxon>
        <taxon>Actinomycetota</taxon>
        <taxon>Actinomycetes</taxon>
        <taxon>Propionibacteriales</taxon>
        <taxon>Propionibacteriaceae</taxon>
        <taxon>Enemella</taxon>
    </lineage>
</organism>
<accession>A0A255H5E7</accession>
<dbReference type="Proteomes" id="UP000216311">
    <property type="component" value="Unassembled WGS sequence"/>
</dbReference>
<dbReference type="InterPro" id="IPR004260">
    <property type="entry name" value="Pyr-dimer_DNA_glycosylase"/>
</dbReference>
<keyword evidence="2" id="KW-1185">Reference proteome</keyword>